<protein>
    <recommendedName>
        <fullName evidence="4">5-formyltetrahydrofolate cyclo-ligase</fullName>
        <ecNumber evidence="4">6.3.3.2</ecNumber>
    </recommendedName>
</protein>
<dbReference type="Proteomes" id="UP001486565">
    <property type="component" value="Chromosome"/>
</dbReference>
<gene>
    <name evidence="5" type="ORF">QBE51_00625</name>
</gene>
<evidence type="ECO:0000256" key="3">
    <source>
        <dbReference type="ARBA" id="ARBA00022840"/>
    </source>
</evidence>
<dbReference type="Gene3D" id="3.40.50.10420">
    <property type="entry name" value="NagB/RpiA/CoA transferase-like"/>
    <property type="match status" value="1"/>
</dbReference>
<keyword evidence="2 4" id="KW-0547">Nucleotide-binding</keyword>
<name>A0ABZ2Y428_9FIRM</name>
<evidence type="ECO:0000256" key="1">
    <source>
        <dbReference type="ARBA" id="ARBA00010638"/>
    </source>
</evidence>
<keyword evidence="5" id="KW-0436">Ligase</keyword>
<accession>A0ABZ2Y428</accession>
<evidence type="ECO:0000313" key="6">
    <source>
        <dbReference type="Proteomes" id="UP001486565"/>
    </source>
</evidence>
<proteinExistence type="inferred from homology"/>
<dbReference type="Pfam" id="PF01812">
    <property type="entry name" value="5-FTHF_cyc-lig"/>
    <property type="match status" value="1"/>
</dbReference>
<dbReference type="EMBL" id="CP121687">
    <property type="protein sequence ID" value="WZL70064.1"/>
    <property type="molecule type" value="Genomic_DNA"/>
</dbReference>
<keyword evidence="4" id="KW-0479">Metal-binding</keyword>
<evidence type="ECO:0000313" key="5">
    <source>
        <dbReference type="EMBL" id="WZL70064.1"/>
    </source>
</evidence>
<comment type="similarity">
    <text evidence="1 4">Belongs to the 5-formyltetrahydrofolate cyclo-ligase family.</text>
</comment>
<dbReference type="SUPFAM" id="SSF100950">
    <property type="entry name" value="NagB/RpiA/CoA transferase-like"/>
    <property type="match status" value="1"/>
</dbReference>
<evidence type="ECO:0000256" key="4">
    <source>
        <dbReference type="RuleBase" id="RU361279"/>
    </source>
</evidence>
<sequence>MTEKQRLRKLFLDKRARMIKEDLYHKSQLIYETIIHSSLYHQCKAVFTYVSMGNEVDTKQIIHRGLIDGKIIGVPKVYPKKKEMIFSQIEAIDELEIGHFNVLEPKEESIRLLESNQDTLILVPGAVFDKNKHRIGYGGGYYDRYLSSIKGALKIIGIGYDFQLIDQIPSDPYDVPLDAIVTDKDWIK</sequence>
<dbReference type="InterPro" id="IPR002698">
    <property type="entry name" value="FTHF_cligase"/>
</dbReference>
<reference evidence="5 6" key="1">
    <citation type="submission" date="2023-03" db="EMBL/GenBank/DDBJ databases">
        <title>Novel Species.</title>
        <authorList>
            <person name="Ma S."/>
        </authorList>
    </citation>
    <scope>NUCLEOTIDE SEQUENCE [LARGE SCALE GENOMIC DNA]</scope>
    <source>
        <strain evidence="5 6">LIND6LT2</strain>
    </source>
</reference>
<dbReference type="NCBIfam" id="TIGR02727">
    <property type="entry name" value="MTHFS_bact"/>
    <property type="match status" value="1"/>
</dbReference>
<dbReference type="PANTHER" id="PTHR23407">
    <property type="entry name" value="ATPASE INHIBITOR/5-FORMYLTETRAHYDROFOLATE CYCLO-LIGASE"/>
    <property type="match status" value="1"/>
</dbReference>
<keyword evidence="6" id="KW-1185">Reference proteome</keyword>
<dbReference type="GO" id="GO:0030272">
    <property type="term" value="F:5-formyltetrahydrofolate cyclo-ligase activity"/>
    <property type="evidence" value="ECO:0007669"/>
    <property type="project" value="UniProtKB-EC"/>
</dbReference>
<comment type="catalytic activity">
    <reaction evidence="4">
        <text>(6S)-5-formyl-5,6,7,8-tetrahydrofolate + ATP = (6R)-5,10-methenyltetrahydrofolate + ADP + phosphate</text>
        <dbReference type="Rhea" id="RHEA:10488"/>
        <dbReference type="ChEBI" id="CHEBI:30616"/>
        <dbReference type="ChEBI" id="CHEBI:43474"/>
        <dbReference type="ChEBI" id="CHEBI:57455"/>
        <dbReference type="ChEBI" id="CHEBI:57457"/>
        <dbReference type="ChEBI" id="CHEBI:456216"/>
        <dbReference type="EC" id="6.3.3.2"/>
    </reaction>
</comment>
<keyword evidence="3 4" id="KW-0067">ATP-binding</keyword>
<dbReference type="InterPro" id="IPR037171">
    <property type="entry name" value="NagB/RpiA_transferase-like"/>
</dbReference>
<evidence type="ECO:0000256" key="2">
    <source>
        <dbReference type="ARBA" id="ARBA00022741"/>
    </source>
</evidence>
<organism evidence="5 6">
    <name type="scientific">Defluviitalea saccharophila</name>
    <dbReference type="NCBI Taxonomy" id="879970"/>
    <lineage>
        <taxon>Bacteria</taxon>
        <taxon>Bacillati</taxon>
        <taxon>Bacillota</taxon>
        <taxon>Clostridia</taxon>
        <taxon>Lachnospirales</taxon>
        <taxon>Defluviitaleaceae</taxon>
        <taxon>Defluviitalea</taxon>
    </lineage>
</organism>
<dbReference type="InterPro" id="IPR024185">
    <property type="entry name" value="FTHF_cligase-like_sf"/>
</dbReference>
<dbReference type="EC" id="6.3.3.2" evidence="4"/>
<dbReference type="PIRSF" id="PIRSF006806">
    <property type="entry name" value="FTHF_cligase"/>
    <property type="match status" value="1"/>
</dbReference>
<comment type="cofactor">
    <cofactor evidence="4">
        <name>Mg(2+)</name>
        <dbReference type="ChEBI" id="CHEBI:18420"/>
    </cofactor>
</comment>
<keyword evidence="4" id="KW-0460">Magnesium</keyword>
<dbReference type="RefSeq" id="WP_341877028.1">
    <property type="nucleotide sequence ID" value="NZ_CP121687.1"/>
</dbReference>
<dbReference type="PANTHER" id="PTHR23407:SF1">
    <property type="entry name" value="5-FORMYLTETRAHYDROFOLATE CYCLO-LIGASE"/>
    <property type="match status" value="1"/>
</dbReference>